<gene>
    <name evidence="3" type="ORF">HS088_TW06G00533</name>
</gene>
<dbReference type="InParanoid" id="A0A7J7DJ30"/>
<keyword evidence="2" id="KW-0812">Transmembrane</keyword>
<protein>
    <submittedName>
        <fullName evidence="3">NADH-ubiquinone reductase complex 1 MLRQ subunit</fullName>
    </submittedName>
</protein>
<organism evidence="3 4">
    <name type="scientific">Tripterygium wilfordii</name>
    <name type="common">Thunder God vine</name>
    <dbReference type="NCBI Taxonomy" id="458696"/>
    <lineage>
        <taxon>Eukaryota</taxon>
        <taxon>Viridiplantae</taxon>
        <taxon>Streptophyta</taxon>
        <taxon>Embryophyta</taxon>
        <taxon>Tracheophyta</taxon>
        <taxon>Spermatophyta</taxon>
        <taxon>Magnoliopsida</taxon>
        <taxon>eudicotyledons</taxon>
        <taxon>Gunneridae</taxon>
        <taxon>Pentapetalae</taxon>
        <taxon>rosids</taxon>
        <taxon>fabids</taxon>
        <taxon>Celastrales</taxon>
        <taxon>Celastraceae</taxon>
        <taxon>Tripterygium</taxon>
    </lineage>
</organism>
<keyword evidence="2" id="KW-0472">Membrane</keyword>
<keyword evidence="3" id="KW-0830">Ubiquinone</keyword>
<sequence>MAASLGGTRSFASSTAPKMKHFTPSAAADAATHAGHHYNKFAIIGEFAPVYVVLGMVVVALSIGGHTAKQQLVNSPSVHVSKKRRGSFPEAADPERSLAKADKFVNKSFLRKVGHIQERNPVLADTSRPDPFTRPRNAETLKSVGVEPGRN</sequence>
<feature type="region of interest" description="Disordered" evidence="1">
    <location>
        <begin position="118"/>
        <end position="151"/>
    </location>
</feature>
<reference evidence="3 4" key="1">
    <citation type="journal article" date="2020" name="Nat. Commun.">
        <title>Genome of Tripterygium wilfordii and identification of cytochrome P450 involved in triptolide biosynthesis.</title>
        <authorList>
            <person name="Tu L."/>
            <person name="Su P."/>
            <person name="Zhang Z."/>
            <person name="Gao L."/>
            <person name="Wang J."/>
            <person name="Hu T."/>
            <person name="Zhou J."/>
            <person name="Zhang Y."/>
            <person name="Zhao Y."/>
            <person name="Liu Y."/>
            <person name="Song Y."/>
            <person name="Tong Y."/>
            <person name="Lu Y."/>
            <person name="Yang J."/>
            <person name="Xu C."/>
            <person name="Jia M."/>
            <person name="Peters R.J."/>
            <person name="Huang L."/>
            <person name="Gao W."/>
        </authorList>
    </citation>
    <scope>NUCLEOTIDE SEQUENCE [LARGE SCALE GENOMIC DNA]</scope>
    <source>
        <strain evidence="4">cv. XIE 37</strain>
        <tissue evidence="3">Leaf</tissue>
    </source>
</reference>
<dbReference type="OrthoDB" id="2013913at2759"/>
<dbReference type="EMBL" id="JAAARO010000006">
    <property type="protein sequence ID" value="KAF5746362.1"/>
    <property type="molecule type" value="Genomic_DNA"/>
</dbReference>
<dbReference type="PANTHER" id="PTHR33919:SF9">
    <property type="entry name" value="RIBOSOME BIOGENESIS NEP1-LIKE PROTEIN"/>
    <property type="match status" value="1"/>
</dbReference>
<evidence type="ECO:0000256" key="1">
    <source>
        <dbReference type="SAM" id="MobiDB-lite"/>
    </source>
</evidence>
<feature type="transmembrane region" description="Helical" evidence="2">
    <location>
        <begin position="41"/>
        <end position="63"/>
    </location>
</feature>
<evidence type="ECO:0000256" key="2">
    <source>
        <dbReference type="SAM" id="Phobius"/>
    </source>
</evidence>
<name>A0A7J7DJ30_TRIWF</name>
<proteinExistence type="predicted"/>
<keyword evidence="2" id="KW-1133">Transmembrane helix</keyword>
<dbReference type="AlphaFoldDB" id="A0A7J7DJ30"/>
<dbReference type="PANTHER" id="PTHR33919">
    <property type="entry name" value="OS09G0127700 PROTEIN"/>
    <property type="match status" value="1"/>
</dbReference>
<evidence type="ECO:0000313" key="4">
    <source>
        <dbReference type="Proteomes" id="UP000593562"/>
    </source>
</evidence>
<feature type="compositionally biased region" description="Basic and acidic residues" evidence="1">
    <location>
        <begin position="127"/>
        <end position="139"/>
    </location>
</feature>
<feature type="region of interest" description="Disordered" evidence="1">
    <location>
        <begin position="74"/>
        <end position="96"/>
    </location>
</feature>
<accession>A0A7J7DJ30</accession>
<comment type="caution">
    <text evidence="3">The sequence shown here is derived from an EMBL/GenBank/DDBJ whole genome shotgun (WGS) entry which is preliminary data.</text>
</comment>
<evidence type="ECO:0000313" key="3">
    <source>
        <dbReference type="EMBL" id="KAF5746362.1"/>
    </source>
</evidence>
<dbReference type="FunCoup" id="A0A7J7DJ30">
    <property type="interactions" value="57"/>
</dbReference>
<dbReference type="Proteomes" id="UP000593562">
    <property type="component" value="Unassembled WGS sequence"/>
</dbReference>
<keyword evidence="4" id="KW-1185">Reference proteome</keyword>